<evidence type="ECO:0000256" key="7">
    <source>
        <dbReference type="SAM" id="Coils"/>
    </source>
</evidence>
<evidence type="ECO:0000256" key="1">
    <source>
        <dbReference type="ARBA" id="ARBA00004496"/>
    </source>
</evidence>
<name>A0A0J0YRY7_9NEIS</name>
<dbReference type="CDD" id="cd00520">
    <property type="entry name" value="RRF"/>
    <property type="match status" value="1"/>
</dbReference>
<dbReference type="GO" id="GO:0043023">
    <property type="term" value="F:ribosomal large subunit binding"/>
    <property type="evidence" value="ECO:0007669"/>
    <property type="project" value="TreeGrafter"/>
</dbReference>
<keyword evidence="3 6" id="KW-0963">Cytoplasm</keyword>
<dbReference type="InterPro" id="IPR023584">
    <property type="entry name" value="Ribosome_recyc_fac_dom"/>
</dbReference>
<feature type="domain" description="Ribosome recycling factor" evidence="8">
    <location>
        <begin position="20"/>
        <end position="183"/>
    </location>
</feature>
<feature type="coiled-coil region" evidence="7">
    <location>
        <begin position="139"/>
        <end position="173"/>
    </location>
</feature>
<proteinExistence type="inferred from homology"/>
<comment type="function">
    <text evidence="5 6">Responsible for the release of ribosomes from messenger RNA at the termination of protein biosynthesis. May increase the efficiency of translation by recycling ribosomes from one round of translation to another.</text>
</comment>
<comment type="similarity">
    <text evidence="2 6">Belongs to the RRF family.</text>
</comment>
<reference evidence="9 10" key="1">
    <citation type="submission" date="2014-11" db="EMBL/GenBank/DDBJ databases">
        <title>Genome of a novel goose pathogen.</title>
        <authorList>
            <person name="Hansen C.M."/>
            <person name="Hueffer K."/>
            <person name="Choi S.C."/>
        </authorList>
    </citation>
    <scope>NUCLEOTIDE SEQUENCE [LARGE SCALE GENOMIC DNA]</scope>
    <source>
        <strain evidence="9 10">KH1503</strain>
    </source>
</reference>
<dbReference type="InterPro" id="IPR036191">
    <property type="entry name" value="RRF_sf"/>
</dbReference>
<keyword evidence="10" id="KW-1185">Reference proteome</keyword>
<dbReference type="NCBIfam" id="TIGR00496">
    <property type="entry name" value="frr"/>
    <property type="match status" value="1"/>
</dbReference>
<accession>A0A0J0YRY7</accession>
<sequence>MINEIQKTAESKMQRSFEVLKENLAKVRTGRAHTGLLDQVEVEYYGSPVPVSQVANVTLIDARTIGVKPFESNMAAPIEKAIRDSNLGLNPASVGDLIRVPMPMLTEERRKDLIKVVRGEAEEGRVAIRNVRRDANNDFKRMLKDKEVSEDDARRAEEQIQKLTDKYIAEVDKLLAVKEEDLMAI</sequence>
<protein>
    <recommendedName>
        <fullName evidence="6">Ribosome-recycling factor</fullName>
        <shortName evidence="6">RRF</shortName>
    </recommendedName>
    <alternativeName>
        <fullName evidence="6">Ribosome-releasing factor</fullName>
    </alternativeName>
</protein>
<comment type="subcellular location">
    <subcellularLocation>
        <location evidence="1 6">Cytoplasm</location>
    </subcellularLocation>
</comment>
<dbReference type="AlphaFoldDB" id="A0A0J0YRY7"/>
<evidence type="ECO:0000256" key="6">
    <source>
        <dbReference type="HAMAP-Rule" id="MF_00040"/>
    </source>
</evidence>
<evidence type="ECO:0000259" key="8">
    <source>
        <dbReference type="Pfam" id="PF01765"/>
    </source>
</evidence>
<keyword evidence="4 6" id="KW-0648">Protein biosynthesis</keyword>
<dbReference type="InterPro" id="IPR002661">
    <property type="entry name" value="Ribosome_recyc_fac"/>
</dbReference>
<dbReference type="Gene3D" id="3.30.1360.40">
    <property type="match status" value="1"/>
</dbReference>
<dbReference type="HAMAP" id="MF_00040">
    <property type="entry name" value="RRF"/>
    <property type="match status" value="1"/>
</dbReference>
<comment type="caution">
    <text evidence="9">The sequence shown here is derived from an EMBL/GenBank/DDBJ whole genome shotgun (WGS) entry which is preliminary data.</text>
</comment>
<organism evidence="9 10">
    <name type="scientific">Neisseria arctica</name>
    <dbReference type="NCBI Taxonomy" id="1470200"/>
    <lineage>
        <taxon>Bacteria</taxon>
        <taxon>Pseudomonadati</taxon>
        <taxon>Pseudomonadota</taxon>
        <taxon>Betaproteobacteria</taxon>
        <taxon>Neisseriales</taxon>
        <taxon>Neisseriaceae</taxon>
        <taxon>Neisseria</taxon>
    </lineage>
</organism>
<evidence type="ECO:0000256" key="5">
    <source>
        <dbReference type="ARBA" id="ARBA00025050"/>
    </source>
</evidence>
<dbReference type="FunFam" id="1.10.132.20:FF:000001">
    <property type="entry name" value="Ribosome-recycling factor"/>
    <property type="match status" value="1"/>
</dbReference>
<dbReference type="PATRIC" id="fig|1470200.3.peg.2448"/>
<dbReference type="GO" id="GO:0002184">
    <property type="term" value="P:cytoplasmic translational termination"/>
    <property type="evidence" value="ECO:0007669"/>
    <property type="project" value="TreeGrafter"/>
</dbReference>
<evidence type="ECO:0000256" key="4">
    <source>
        <dbReference type="ARBA" id="ARBA00022917"/>
    </source>
</evidence>
<dbReference type="PANTHER" id="PTHR20982">
    <property type="entry name" value="RIBOSOME RECYCLING FACTOR"/>
    <property type="match status" value="1"/>
</dbReference>
<dbReference type="SUPFAM" id="SSF55194">
    <property type="entry name" value="Ribosome recycling factor, RRF"/>
    <property type="match status" value="1"/>
</dbReference>
<dbReference type="PANTHER" id="PTHR20982:SF3">
    <property type="entry name" value="MITOCHONDRIAL RIBOSOME RECYCLING FACTOR PSEUDO 1"/>
    <property type="match status" value="1"/>
</dbReference>
<evidence type="ECO:0000256" key="2">
    <source>
        <dbReference type="ARBA" id="ARBA00005912"/>
    </source>
</evidence>
<dbReference type="GO" id="GO:0005829">
    <property type="term" value="C:cytosol"/>
    <property type="evidence" value="ECO:0007669"/>
    <property type="project" value="GOC"/>
</dbReference>
<gene>
    <name evidence="6" type="primary">frr</name>
    <name evidence="9" type="ORF">PL75_06205</name>
</gene>
<dbReference type="Proteomes" id="UP000036027">
    <property type="component" value="Unassembled WGS sequence"/>
</dbReference>
<dbReference type="STRING" id="1470200.PL75_06205"/>
<evidence type="ECO:0000313" key="10">
    <source>
        <dbReference type="Proteomes" id="UP000036027"/>
    </source>
</evidence>
<dbReference type="RefSeq" id="WP_047761054.1">
    <property type="nucleotide sequence ID" value="NZ_CP091510.1"/>
</dbReference>
<dbReference type="FunFam" id="3.30.1360.40:FF:000001">
    <property type="entry name" value="Ribosome-recycling factor"/>
    <property type="match status" value="1"/>
</dbReference>
<dbReference type="EMBL" id="JTDO01000008">
    <property type="protein sequence ID" value="KLT72885.1"/>
    <property type="molecule type" value="Genomic_DNA"/>
</dbReference>
<evidence type="ECO:0000313" key="9">
    <source>
        <dbReference type="EMBL" id="KLT72885.1"/>
    </source>
</evidence>
<dbReference type="OrthoDB" id="9804006at2"/>
<evidence type="ECO:0000256" key="3">
    <source>
        <dbReference type="ARBA" id="ARBA00022490"/>
    </source>
</evidence>
<keyword evidence="7" id="KW-0175">Coiled coil</keyword>
<dbReference type="Gene3D" id="1.10.132.20">
    <property type="entry name" value="Ribosome-recycling factor"/>
    <property type="match status" value="1"/>
</dbReference>
<dbReference type="Pfam" id="PF01765">
    <property type="entry name" value="RRF"/>
    <property type="match status" value="1"/>
</dbReference>